<keyword evidence="3" id="KW-0328">Glycosyltransferase</keyword>
<dbReference type="Proteomes" id="UP001600039">
    <property type="component" value="Unassembled WGS sequence"/>
</dbReference>
<reference evidence="3 4" key="1">
    <citation type="submission" date="2024-06" db="EMBL/GenBank/DDBJ databases">
        <title>Flavobacterium spp. isolated from glacier.</title>
        <authorList>
            <person name="Han D."/>
        </authorList>
    </citation>
    <scope>NUCLEOTIDE SEQUENCE [LARGE SCALE GENOMIC DNA]</scope>
    <source>
        <strain evidence="3 4">LB3P45</strain>
    </source>
</reference>
<comment type="caution">
    <text evidence="3">The sequence shown here is derived from an EMBL/GenBank/DDBJ whole genome shotgun (WGS) entry which is preliminary data.</text>
</comment>
<feature type="domain" description="Glycosyl transferase family 1" evidence="2">
    <location>
        <begin position="202"/>
        <end position="360"/>
    </location>
</feature>
<dbReference type="RefSeq" id="WP_379857827.1">
    <property type="nucleotide sequence ID" value="NZ_JBHZQA010000004.1"/>
</dbReference>
<organism evidence="3 4">
    <name type="scientific">Flavobacterium fructosi</name>
    <dbReference type="NCBI Taxonomy" id="3230416"/>
    <lineage>
        <taxon>Bacteria</taxon>
        <taxon>Pseudomonadati</taxon>
        <taxon>Bacteroidota</taxon>
        <taxon>Flavobacteriia</taxon>
        <taxon>Flavobacteriales</taxon>
        <taxon>Flavobacteriaceae</taxon>
        <taxon>Flavobacterium</taxon>
    </lineage>
</organism>
<dbReference type="GO" id="GO:0016757">
    <property type="term" value="F:glycosyltransferase activity"/>
    <property type="evidence" value="ECO:0007669"/>
    <property type="project" value="UniProtKB-KW"/>
</dbReference>
<gene>
    <name evidence="3" type="ORF">ACFX5D_08635</name>
</gene>
<dbReference type="InterPro" id="IPR001296">
    <property type="entry name" value="Glyco_trans_1"/>
</dbReference>
<dbReference type="PANTHER" id="PTHR46401">
    <property type="entry name" value="GLYCOSYLTRANSFERASE WBBK-RELATED"/>
    <property type="match status" value="1"/>
</dbReference>
<dbReference type="EC" id="2.4.-.-" evidence="3"/>
<evidence type="ECO:0000256" key="1">
    <source>
        <dbReference type="ARBA" id="ARBA00022679"/>
    </source>
</evidence>
<evidence type="ECO:0000313" key="3">
    <source>
        <dbReference type="EMBL" id="MFE3848026.1"/>
    </source>
</evidence>
<name>A0ABW6HLU9_9FLAO</name>
<protein>
    <submittedName>
        <fullName evidence="3">Glycosyltransferase</fullName>
        <ecNumber evidence="3">2.4.-.-</ecNumber>
    </submittedName>
</protein>
<proteinExistence type="predicted"/>
<keyword evidence="1 3" id="KW-0808">Transferase</keyword>
<keyword evidence="4" id="KW-1185">Reference proteome</keyword>
<dbReference type="Gene3D" id="3.40.50.2000">
    <property type="entry name" value="Glycogen Phosphorylase B"/>
    <property type="match status" value="1"/>
</dbReference>
<evidence type="ECO:0000313" key="4">
    <source>
        <dbReference type="Proteomes" id="UP001600039"/>
    </source>
</evidence>
<dbReference type="PANTHER" id="PTHR46401:SF2">
    <property type="entry name" value="GLYCOSYLTRANSFERASE WBBK-RELATED"/>
    <property type="match status" value="1"/>
</dbReference>
<dbReference type="SUPFAM" id="SSF53756">
    <property type="entry name" value="UDP-Glycosyltransferase/glycogen phosphorylase"/>
    <property type="match status" value="1"/>
</dbReference>
<dbReference type="Pfam" id="PF00534">
    <property type="entry name" value="Glycos_transf_1"/>
    <property type="match status" value="1"/>
</dbReference>
<sequence>MRILFCGKSGYPSSNNAAINRYSSIAKVMSYENDIIFINRIPLLENNCVYNKTEFKVIAASYHKYRPKNFLKRNFIKLFSPMFEFGTIWSLNKEKKIDWVNVYTDYFGLCLFYFILSKIFRFKTILHFVEIRSEFKNQNLFLKINHFLYDNFSMFLFDRYLPISRFLDEHLKNKNSNIKALIIPPICDFDYFKKINIPNEFNETYFLYCGSTAYSEVIVFIIDSFEKVRQEKSVNLYLVLNGIVPDELKVLLEQKRERIKVFSNLDYNKLIGLYKSALALLIPLRDTEQDKARFPQKICEYIASEKIIISTNYGEVKHYFEDMNNALIADEYNEEIYAKKMEWVVHNISNLNELEGAAYKTGKKYFDIISYKESINDLLKG</sequence>
<evidence type="ECO:0000259" key="2">
    <source>
        <dbReference type="Pfam" id="PF00534"/>
    </source>
</evidence>
<dbReference type="EMBL" id="JBHZQA010000004">
    <property type="protein sequence ID" value="MFE3848026.1"/>
    <property type="molecule type" value="Genomic_DNA"/>
</dbReference>
<accession>A0ABW6HLU9</accession>